<dbReference type="InterPro" id="IPR050879">
    <property type="entry name" value="Acyltransferase_3"/>
</dbReference>
<protein>
    <recommendedName>
        <fullName evidence="2">Acyltransferase 3 domain-containing protein</fullName>
    </recommendedName>
</protein>
<proteinExistence type="predicted"/>
<dbReference type="STRING" id="569365.A0A0D2BV53"/>
<feature type="transmembrane region" description="Helical" evidence="1">
    <location>
        <begin position="128"/>
        <end position="145"/>
    </location>
</feature>
<dbReference type="EMBL" id="KN847046">
    <property type="protein sequence ID" value="KIW22918.1"/>
    <property type="molecule type" value="Genomic_DNA"/>
</dbReference>
<feature type="transmembrane region" description="Helical" evidence="1">
    <location>
        <begin position="202"/>
        <end position="220"/>
    </location>
</feature>
<dbReference type="HOGENOM" id="CLU_005679_4_0_1"/>
<dbReference type="PANTHER" id="PTHR23028:SF128">
    <property type="entry name" value="ACYLTRANSFERASE 3 DOMAIN-CONTAINING PROTEIN"/>
    <property type="match status" value="1"/>
</dbReference>
<keyword evidence="1" id="KW-0472">Membrane</keyword>
<feature type="transmembrane region" description="Helical" evidence="1">
    <location>
        <begin position="78"/>
        <end position="102"/>
    </location>
</feature>
<dbReference type="VEuPathDB" id="FungiDB:PV07_11165"/>
<keyword evidence="4" id="KW-1185">Reference proteome</keyword>
<organism evidence="3 4">
    <name type="scientific">Cladophialophora immunda</name>
    <dbReference type="NCBI Taxonomy" id="569365"/>
    <lineage>
        <taxon>Eukaryota</taxon>
        <taxon>Fungi</taxon>
        <taxon>Dikarya</taxon>
        <taxon>Ascomycota</taxon>
        <taxon>Pezizomycotina</taxon>
        <taxon>Eurotiomycetes</taxon>
        <taxon>Chaetothyriomycetidae</taxon>
        <taxon>Chaetothyriales</taxon>
        <taxon>Herpotrichiellaceae</taxon>
        <taxon>Cladophialophora</taxon>
    </lineage>
</organism>
<dbReference type="PANTHER" id="PTHR23028">
    <property type="entry name" value="ACETYLTRANSFERASE"/>
    <property type="match status" value="1"/>
</dbReference>
<feature type="transmembrane region" description="Helical" evidence="1">
    <location>
        <begin position="250"/>
        <end position="273"/>
    </location>
</feature>
<feature type="transmembrane region" description="Helical" evidence="1">
    <location>
        <begin position="37"/>
        <end position="58"/>
    </location>
</feature>
<name>A0A0D2BV53_9EURO</name>
<feature type="transmembrane region" description="Helical" evidence="1">
    <location>
        <begin position="285"/>
        <end position="307"/>
    </location>
</feature>
<dbReference type="Pfam" id="PF01757">
    <property type="entry name" value="Acyl_transf_3"/>
    <property type="match status" value="1"/>
</dbReference>
<feature type="domain" description="Acyltransferase 3" evidence="2">
    <location>
        <begin position="34"/>
        <end position="386"/>
    </location>
</feature>
<dbReference type="AlphaFoldDB" id="A0A0D2BV53"/>
<dbReference type="InterPro" id="IPR002656">
    <property type="entry name" value="Acyl_transf_3_dom"/>
</dbReference>
<gene>
    <name evidence="3" type="ORF">PV07_11165</name>
</gene>
<dbReference type="Proteomes" id="UP000054466">
    <property type="component" value="Unassembled WGS sequence"/>
</dbReference>
<reference evidence="3 4" key="1">
    <citation type="submission" date="2015-01" db="EMBL/GenBank/DDBJ databases">
        <title>The Genome Sequence of Cladophialophora immunda CBS83496.</title>
        <authorList>
            <consortium name="The Broad Institute Genomics Platform"/>
            <person name="Cuomo C."/>
            <person name="de Hoog S."/>
            <person name="Gorbushina A."/>
            <person name="Stielow B."/>
            <person name="Teixiera M."/>
            <person name="Abouelleil A."/>
            <person name="Chapman S.B."/>
            <person name="Priest M."/>
            <person name="Young S.K."/>
            <person name="Wortman J."/>
            <person name="Nusbaum C."/>
            <person name="Birren B."/>
        </authorList>
    </citation>
    <scope>NUCLEOTIDE SEQUENCE [LARGE SCALE GENOMIC DNA]</scope>
    <source>
        <strain evidence="3 4">CBS 83496</strain>
    </source>
</reference>
<feature type="transmembrane region" description="Helical" evidence="1">
    <location>
        <begin position="355"/>
        <end position="381"/>
    </location>
</feature>
<evidence type="ECO:0000256" key="1">
    <source>
        <dbReference type="SAM" id="Phobius"/>
    </source>
</evidence>
<evidence type="ECO:0000313" key="3">
    <source>
        <dbReference type="EMBL" id="KIW22918.1"/>
    </source>
</evidence>
<dbReference type="GO" id="GO:0016747">
    <property type="term" value="F:acyltransferase activity, transferring groups other than amino-acyl groups"/>
    <property type="evidence" value="ECO:0007669"/>
    <property type="project" value="InterPro"/>
</dbReference>
<keyword evidence="1" id="KW-0812">Transmembrane</keyword>
<evidence type="ECO:0000313" key="4">
    <source>
        <dbReference type="Proteomes" id="UP000054466"/>
    </source>
</evidence>
<feature type="transmembrane region" description="Helical" evidence="1">
    <location>
        <begin position="327"/>
        <end position="343"/>
    </location>
</feature>
<sequence length="471" mass="52765">MSVMMDRASRALRQYASFRLPPDVKERAMKDTGWADGLRGIAAVFVVSSHVVICYARALVPPCCAFFSEQPYLFQRPVFRLVASGHSWVAIFFILMGFVNALKPIQLARSDQVDKALQKLASSSFSRIFRLVLPATTATIISWFICNLDLYSTSAQSDAYWLYTNTPEPSPTWIDAVLDLLHGLRATWTYGDENEYDQPQWALVYLLQGSIMIISALSLVVTMTPTWRTITLVFLAYWSLNWSRMIGDPWAGLCCFLGIALSELSLSGIPKLLAPYSPYISPPVILISLIFMSYPGSFAETASWSLWLRDFATQYFPSEATSALERMYGSLGGILLVIGILISPHARWMLSRPPLLWLGKVSFAIYLIHGMFLRTVFAWALHLGHSKQIFTEHTPDGEEYHEERYPLPGPFQRALATVVMAACLGVASHFWNLKLEPLFARITAKLEGIVTGKVETEPKSNGGAILPLRKD</sequence>
<accession>A0A0D2BV53</accession>
<dbReference type="OrthoDB" id="5405781at2759"/>
<dbReference type="GeneID" id="27350359"/>
<dbReference type="RefSeq" id="XP_016243134.1">
    <property type="nucleotide sequence ID" value="XM_016398572.1"/>
</dbReference>
<keyword evidence="1" id="KW-1133">Transmembrane helix</keyword>
<evidence type="ECO:0000259" key="2">
    <source>
        <dbReference type="Pfam" id="PF01757"/>
    </source>
</evidence>